<sequence>MASRRCETTDHLRAVIVLSRTTYAQNADEKEANAEHNKGTYEFIIRHIHAELTHHKCASPPSGGCGPDPAPAAQSTSSASSGAETQPLPLPSPCAAASEFVNINLSRVRLEGNIEELANRGNDELLNLRSALDAYEAEPDATKSHVILAIYEKKGLGTNMMGIKDFFNRYKRLTITLVILEEVRNQWDYTYRCYLMHKLLRSTELPHPDKYLDLLEDMCVLALERKKDTDTLAELVARLGAPPPTAPWQIARDQEREEVAQWWHDFENMVARDQSLQDR</sequence>
<gene>
    <name evidence="2" type="ORF">CLCR_03087</name>
</gene>
<comment type="caution">
    <text evidence="2">The sequence shown here is derived from an EMBL/GenBank/DDBJ whole genome shotgun (WGS) entry which is preliminary data.</text>
</comment>
<evidence type="ECO:0000313" key="3">
    <source>
        <dbReference type="Proteomes" id="UP000094526"/>
    </source>
</evidence>
<dbReference type="AlphaFoldDB" id="A0A1C1D2G9"/>
<dbReference type="VEuPathDB" id="FungiDB:G647_05013"/>
<dbReference type="OrthoDB" id="6077919at2759"/>
<name>A0A1C1D2G9_9EURO</name>
<proteinExistence type="predicted"/>
<dbReference type="VEuPathDB" id="FungiDB:CLCR_03087"/>
<dbReference type="Proteomes" id="UP000094526">
    <property type="component" value="Unassembled WGS sequence"/>
</dbReference>
<reference evidence="3" key="1">
    <citation type="submission" date="2015-07" db="EMBL/GenBank/DDBJ databases">
        <authorList>
            <person name="Teixeira M.M."/>
            <person name="Souza R.C."/>
            <person name="Almeida L.G."/>
            <person name="Vicente V.A."/>
            <person name="de Hoog S."/>
            <person name="Bocca A.L."/>
            <person name="de Almeida S.R."/>
            <person name="Vasconcelos A.T."/>
            <person name="Felipe M.S."/>
        </authorList>
    </citation>
    <scope>NUCLEOTIDE SEQUENCE [LARGE SCALE GENOMIC DNA]</scope>
    <source>
        <strain evidence="3">KSF</strain>
    </source>
</reference>
<accession>A0A1C1D2G9</accession>
<protein>
    <submittedName>
        <fullName evidence="2">Uncharacterized protein</fullName>
    </submittedName>
</protein>
<keyword evidence="3" id="KW-1185">Reference proteome</keyword>
<evidence type="ECO:0000256" key="1">
    <source>
        <dbReference type="SAM" id="MobiDB-lite"/>
    </source>
</evidence>
<organism evidence="2 3">
    <name type="scientific">Cladophialophora carrionii</name>
    <dbReference type="NCBI Taxonomy" id="86049"/>
    <lineage>
        <taxon>Eukaryota</taxon>
        <taxon>Fungi</taxon>
        <taxon>Dikarya</taxon>
        <taxon>Ascomycota</taxon>
        <taxon>Pezizomycotina</taxon>
        <taxon>Eurotiomycetes</taxon>
        <taxon>Chaetothyriomycetidae</taxon>
        <taxon>Chaetothyriales</taxon>
        <taxon>Herpotrichiellaceae</taxon>
        <taxon>Cladophialophora</taxon>
    </lineage>
</organism>
<dbReference type="EMBL" id="LGRB01000003">
    <property type="protein sequence ID" value="OCT54921.1"/>
    <property type="molecule type" value="Genomic_DNA"/>
</dbReference>
<feature type="compositionally biased region" description="Low complexity" evidence="1">
    <location>
        <begin position="71"/>
        <end position="83"/>
    </location>
</feature>
<feature type="region of interest" description="Disordered" evidence="1">
    <location>
        <begin position="57"/>
        <end position="89"/>
    </location>
</feature>
<evidence type="ECO:0000313" key="2">
    <source>
        <dbReference type="EMBL" id="OCT54921.1"/>
    </source>
</evidence>